<evidence type="ECO:0000256" key="1">
    <source>
        <dbReference type="SAM" id="MobiDB-lite"/>
    </source>
</evidence>
<proteinExistence type="predicted"/>
<comment type="caution">
    <text evidence="3">The sequence shown here is derived from an EMBL/GenBank/DDBJ whole genome shotgun (WGS) entry which is preliminary data.</text>
</comment>
<evidence type="ECO:0000313" key="4">
    <source>
        <dbReference type="Proteomes" id="UP000813461"/>
    </source>
</evidence>
<gene>
    <name evidence="3" type="ORF">FB567DRAFT_624222</name>
</gene>
<evidence type="ECO:0000259" key="2">
    <source>
        <dbReference type="Pfam" id="PF14420"/>
    </source>
</evidence>
<feature type="region of interest" description="Disordered" evidence="1">
    <location>
        <begin position="174"/>
        <end position="195"/>
    </location>
</feature>
<keyword evidence="4" id="KW-1185">Reference proteome</keyword>
<protein>
    <recommendedName>
        <fullName evidence="2">Clr5 domain-containing protein</fullName>
    </recommendedName>
</protein>
<dbReference type="AlphaFoldDB" id="A0A8K0RJB6"/>
<dbReference type="Proteomes" id="UP000813461">
    <property type="component" value="Unassembled WGS sequence"/>
</dbReference>
<dbReference type="EMBL" id="JAGMVJ010000001">
    <property type="protein sequence ID" value="KAH7096050.1"/>
    <property type="molecule type" value="Genomic_DNA"/>
</dbReference>
<sequence>MAPRISDALWEYYREAIVDLFICRNVKLSGPGGVIDLMGERYGFRASSSQYEARFKQWGLRKKITEPEWRAILPRIEMRAEQGRRTEVMFNGVVLDEERIQRELARRSSSKLRERFLQGADEPQIPPGFAIQSPPPDDVTNTGPLAREMELDDNPLPIEDRKIEHVERSILLPALSSPEDNRRASSPSSAFPDTTPVNMDYDQLKKWSAYISARKDDLTTNVDSGCPCRSGHEIDIFTGRYRYAWGDLWTCPTCLSMNLVYLADTRCPVCGTFRNDEAEWTISTCNHQYALDLDDRMLGFKFA</sequence>
<name>A0A8K0RJB6_9PLEO</name>
<dbReference type="OrthoDB" id="3910313at2759"/>
<dbReference type="PANTHER" id="PTHR38788:SF3">
    <property type="entry name" value="CLR5 DOMAIN-CONTAINING PROTEIN"/>
    <property type="match status" value="1"/>
</dbReference>
<evidence type="ECO:0000313" key="3">
    <source>
        <dbReference type="EMBL" id="KAH7096050.1"/>
    </source>
</evidence>
<dbReference type="Pfam" id="PF14420">
    <property type="entry name" value="Clr5"/>
    <property type="match status" value="1"/>
</dbReference>
<feature type="domain" description="Clr5" evidence="2">
    <location>
        <begin position="8"/>
        <end position="62"/>
    </location>
</feature>
<dbReference type="InterPro" id="IPR025676">
    <property type="entry name" value="Clr5_dom"/>
</dbReference>
<accession>A0A8K0RJB6</accession>
<dbReference type="PANTHER" id="PTHR38788">
    <property type="entry name" value="CLR5 DOMAIN-CONTAINING PROTEIN"/>
    <property type="match status" value="1"/>
</dbReference>
<feature type="compositionally biased region" description="Polar residues" evidence="1">
    <location>
        <begin position="184"/>
        <end position="195"/>
    </location>
</feature>
<organism evidence="3 4">
    <name type="scientific">Paraphoma chrysanthemicola</name>
    <dbReference type="NCBI Taxonomy" id="798071"/>
    <lineage>
        <taxon>Eukaryota</taxon>
        <taxon>Fungi</taxon>
        <taxon>Dikarya</taxon>
        <taxon>Ascomycota</taxon>
        <taxon>Pezizomycotina</taxon>
        <taxon>Dothideomycetes</taxon>
        <taxon>Pleosporomycetidae</taxon>
        <taxon>Pleosporales</taxon>
        <taxon>Pleosporineae</taxon>
        <taxon>Phaeosphaeriaceae</taxon>
        <taxon>Paraphoma</taxon>
    </lineage>
</organism>
<reference evidence="3" key="1">
    <citation type="journal article" date="2021" name="Nat. Commun.">
        <title>Genetic determinants of endophytism in the Arabidopsis root mycobiome.</title>
        <authorList>
            <person name="Mesny F."/>
            <person name="Miyauchi S."/>
            <person name="Thiergart T."/>
            <person name="Pickel B."/>
            <person name="Atanasova L."/>
            <person name="Karlsson M."/>
            <person name="Huettel B."/>
            <person name="Barry K.W."/>
            <person name="Haridas S."/>
            <person name="Chen C."/>
            <person name="Bauer D."/>
            <person name="Andreopoulos W."/>
            <person name="Pangilinan J."/>
            <person name="LaButti K."/>
            <person name="Riley R."/>
            <person name="Lipzen A."/>
            <person name="Clum A."/>
            <person name="Drula E."/>
            <person name="Henrissat B."/>
            <person name="Kohler A."/>
            <person name="Grigoriev I.V."/>
            <person name="Martin F.M."/>
            <person name="Hacquard S."/>
        </authorList>
    </citation>
    <scope>NUCLEOTIDE SEQUENCE</scope>
    <source>
        <strain evidence="3">MPI-SDFR-AT-0120</strain>
    </source>
</reference>